<protein>
    <submittedName>
        <fullName evidence="7">O-antigen transporter</fullName>
    </submittedName>
</protein>
<feature type="transmembrane region" description="Helical" evidence="6">
    <location>
        <begin position="198"/>
        <end position="216"/>
    </location>
</feature>
<evidence type="ECO:0000256" key="6">
    <source>
        <dbReference type="SAM" id="Phobius"/>
    </source>
</evidence>
<feature type="transmembrane region" description="Helical" evidence="6">
    <location>
        <begin position="158"/>
        <end position="177"/>
    </location>
</feature>
<evidence type="ECO:0000256" key="4">
    <source>
        <dbReference type="ARBA" id="ARBA00022989"/>
    </source>
</evidence>
<evidence type="ECO:0000256" key="1">
    <source>
        <dbReference type="ARBA" id="ARBA00004651"/>
    </source>
</evidence>
<evidence type="ECO:0000313" key="7">
    <source>
        <dbReference type="EMBL" id="QEQ70856.1"/>
    </source>
</evidence>
<keyword evidence="4 6" id="KW-1133">Transmembrane helix</keyword>
<evidence type="ECO:0000256" key="2">
    <source>
        <dbReference type="ARBA" id="ARBA00022475"/>
    </source>
</evidence>
<feature type="transmembrane region" description="Helical" evidence="6">
    <location>
        <begin position="79"/>
        <end position="98"/>
    </location>
</feature>
<dbReference type="GO" id="GO:0005886">
    <property type="term" value="C:plasma membrane"/>
    <property type="evidence" value="ECO:0007669"/>
    <property type="project" value="UniProtKB-SubCell"/>
</dbReference>
<feature type="transmembrane region" description="Helical" evidence="6">
    <location>
        <begin position="12"/>
        <end position="33"/>
    </location>
</feature>
<gene>
    <name evidence="7" type="primary">wzx</name>
</gene>
<feature type="transmembrane region" description="Helical" evidence="6">
    <location>
        <begin position="267"/>
        <end position="289"/>
    </location>
</feature>
<accession>A0A5Q5AXC8</accession>
<dbReference type="InterPro" id="IPR002797">
    <property type="entry name" value="Polysacc_synth"/>
</dbReference>
<dbReference type="PANTHER" id="PTHR30250">
    <property type="entry name" value="PST FAMILY PREDICTED COLANIC ACID TRANSPORTER"/>
    <property type="match status" value="1"/>
</dbReference>
<proteinExistence type="predicted"/>
<reference evidence="7" key="1">
    <citation type="journal article" date="2019" name="Int. J. Food Microbiol.">
        <title>Developing a novel molecular serotyping system based on capsular polysaccharide synthesis gene clusters of Vibrio parahaemolyticus.</title>
        <authorList>
            <person name="Pang Y."/>
            <person name="Guo X."/>
            <person name="Tian X."/>
            <person name="Liu F."/>
            <person name="Wang L."/>
            <person name="Wu J."/>
            <person name="Zhang S."/>
            <person name="Li S."/>
            <person name="Liu B."/>
        </authorList>
    </citation>
    <scope>NUCLEOTIDE SEQUENCE</scope>
    <source>
        <strain evidence="7">G3590</strain>
    </source>
</reference>
<evidence type="ECO:0000256" key="5">
    <source>
        <dbReference type="ARBA" id="ARBA00023136"/>
    </source>
</evidence>
<keyword evidence="5 6" id="KW-0472">Membrane</keyword>
<organism evidence="7">
    <name type="scientific">Vibrio parahaemolyticus</name>
    <dbReference type="NCBI Taxonomy" id="670"/>
    <lineage>
        <taxon>Bacteria</taxon>
        <taxon>Pseudomonadati</taxon>
        <taxon>Pseudomonadota</taxon>
        <taxon>Gammaproteobacteria</taxon>
        <taxon>Vibrionales</taxon>
        <taxon>Vibrionaceae</taxon>
        <taxon>Vibrio</taxon>
    </lineage>
</organism>
<feature type="transmembrane region" description="Helical" evidence="6">
    <location>
        <begin position="104"/>
        <end position="123"/>
    </location>
</feature>
<name>A0A5Q5AXC8_VIBPH</name>
<keyword evidence="2" id="KW-1003">Cell membrane</keyword>
<dbReference type="PANTHER" id="PTHR30250:SF11">
    <property type="entry name" value="O-ANTIGEN TRANSPORTER-RELATED"/>
    <property type="match status" value="1"/>
</dbReference>
<feature type="transmembrane region" description="Helical" evidence="6">
    <location>
        <begin position="39"/>
        <end position="59"/>
    </location>
</feature>
<feature type="transmembrane region" description="Helical" evidence="6">
    <location>
        <begin position="337"/>
        <end position="354"/>
    </location>
</feature>
<comment type="subcellular location">
    <subcellularLocation>
        <location evidence="1">Cell membrane</location>
        <topology evidence="1">Multi-pass membrane protein</topology>
    </subcellularLocation>
</comment>
<feature type="transmembrane region" description="Helical" evidence="6">
    <location>
        <begin position="360"/>
        <end position="385"/>
    </location>
</feature>
<feature type="transmembrane region" description="Helical" evidence="6">
    <location>
        <begin position="135"/>
        <end position="152"/>
    </location>
</feature>
<evidence type="ECO:0000256" key="3">
    <source>
        <dbReference type="ARBA" id="ARBA00022692"/>
    </source>
</evidence>
<dbReference type="Pfam" id="PF01943">
    <property type="entry name" value="Polysacc_synt"/>
    <property type="match status" value="1"/>
</dbReference>
<dbReference type="EMBL" id="MK473658">
    <property type="protein sequence ID" value="QEQ70856.1"/>
    <property type="molecule type" value="Genomic_DNA"/>
</dbReference>
<feature type="transmembrane region" description="Helical" evidence="6">
    <location>
        <begin position="309"/>
        <end position="330"/>
    </location>
</feature>
<keyword evidence="3 6" id="KW-0812">Transmembrane</keyword>
<dbReference type="AlphaFoldDB" id="A0A5Q5AXC8"/>
<dbReference type="InterPro" id="IPR050833">
    <property type="entry name" value="Poly_Biosynth_Transport"/>
</dbReference>
<sequence>MIIKNISWSSLSFIFRLLSNFLVFIIIARVIGVEKFGEFSFLLLIATGVSYLSDSGFNLRFFRATSVDDRSEMEISISAKLWISCLSIVVSVLVSLYYQSWSLMLLTLALLTAGWFDFILNYLRANSRFREEAKYALINNGLFFVIASSVAVVTNSILSISVAFLFSRLMTLIYLYIGEIRGNESFSRLALRKVPISNVNIGFIFDYYITNAWMLVDGLLVKLFYGMDSLGLYNATSKFVVAFNSASTIITNVVFPRIAGDTKSNRVVVVSSLALFVFSASVFLVSIPIGDRLIEILLGRDFLLVENQLTYLLLPVVIKYSASSIGMKLVVQGHMKFRFLVQAFGLIVMSLSFFTATNIFAANLIIAVCVSMTLSYLTILFLYLLKVFVK</sequence>
<feature type="transmembrane region" description="Helical" evidence="6">
    <location>
        <begin position="236"/>
        <end position="255"/>
    </location>
</feature>